<proteinExistence type="predicted"/>
<evidence type="ECO:0000313" key="2">
    <source>
        <dbReference type="Proteomes" id="UP001596110"/>
    </source>
</evidence>
<dbReference type="RefSeq" id="WP_156806324.1">
    <property type="nucleotide sequence ID" value="NZ_JBHSOJ010000032.1"/>
</dbReference>
<comment type="caution">
    <text evidence="1">The sequence shown here is derived from an EMBL/GenBank/DDBJ whole genome shotgun (WGS) entry which is preliminary data.</text>
</comment>
<evidence type="ECO:0000313" key="1">
    <source>
        <dbReference type="EMBL" id="MFC5632037.1"/>
    </source>
</evidence>
<dbReference type="EMBL" id="JBHSOJ010000032">
    <property type="protein sequence ID" value="MFC5632037.1"/>
    <property type="molecule type" value="Genomic_DNA"/>
</dbReference>
<sequence length="160" mass="18939">MLATIRVRENGSSYELCKLDLMRFSEEQVRDRMAERGFRDESFFICGISDWEVDRILELKEAYQLVTVIHALYDGDEYVVSEMLRKNKTIKDIVFSAYSFVGKMEDEKEVLKDLLQHEEPARIVDFWYSQKTPANMLRYYEDIGYVLLTQKGIYKNVSEC</sequence>
<name>A0ABW0UEL2_9STRE</name>
<reference evidence="2" key="1">
    <citation type="journal article" date="2019" name="Int. J. Syst. Evol. Microbiol.">
        <title>The Global Catalogue of Microorganisms (GCM) 10K type strain sequencing project: providing services to taxonomists for standard genome sequencing and annotation.</title>
        <authorList>
            <consortium name="The Broad Institute Genomics Platform"/>
            <consortium name="The Broad Institute Genome Sequencing Center for Infectious Disease"/>
            <person name="Wu L."/>
            <person name="Ma J."/>
        </authorList>
    </citation>
    <scope>NUCLEOTIDE SEQUENCE [LARGE SCALE GENOMIC DNA]</scope>
    <source>
        <strain evidence="2">DT43</strain>
    </source>
</reference>
<gene>
    <name evidence="1" type="ORF">ACFPQ3_10915</name>
</gene>
<accession>A0ABW0UEL2</accession>
<protein>
    <submittedName>
        <fullName evidence="1">Uncharacterized protein</fullName>
    </submittedName>
</protein>
<keyword evidence="2" id="KW-1185">Reference proteome</keyword>
<dbReference type="Proteomes" id="UP001596110">
    <property type="component" value="Unassembled WGS sequence"/>
</dbReference>
<organism evidence="1 2">
    <name type="scientific">Streptococcus caledonicus</name>
    <dbReference type="NCBI Taxonomy" id="2614158"/>
    <lineage>
        <taxon>Bacteria</taxon>
        <taxon>Bacillati</taxon>
        <taxon>Bacillota</taxon>
        <taxon>Bacilli</taxon>
        <taxon>Lactobacillales</taxon>
        <taxon>Streptococcaceae</taxon>
        <taxon>Streptococcus</taxon>
    </lineage>
</organism>